<reference evidence="7 8" key="1">
    <citation type="submission" date="2023-01" db="EMBL/GenBank/DDBJ databases">
        <title>Analysis of 21 Apiospora genomes using comparative genomics revels a genus with tremendous synthesis potential of carbohydrate active enzymes and secondary metabolites.</title>
        <authorList>
            <person name="Sorensen T."/>
        </authorList>
    </citation>
    <scope>NUCLEOTIDE SEQUENCE [LARGE SCALE GENOMIC DNA]</scope>
    <source>
        <strain evidence="7 8">CBS 83171</strain>
    </source>
</reference>
<keyword evidence="3 6" id="KW-1133">Transmembrane helix</keyword>
<comment type="caution">
    <text evidence="7">The sequence shown here is derived from an EMBL/GenBank/DDBJ whole genome shotgun (WGS) entry which is preliminary data.</text>
</comment>
<dbReference type="Pfam" id="PF04479">
    <property type="entry name" value="RTA1"/>
    <property type="match status" value="1"/>
</dbReference>
<evidence type="ECO:0000256" key="3">
    <source>
        <dbReference type="ARBA" id="ARBA00022989"/>
    </source>
</evidence>
<evidence type="ECO:0000256" key="1">
    <source>
        <dbReference type="ARBA" id="ARBA00004141"/>
    </source>
</evidence>
<keyword evidence="2 6" id="KW-0812">Transmembrane</keyword>
<organism evidence="7 8">
    <name type="scientific">Apiospora saccharicola</name>
    <dbReference type="NCBI Taxonomy" id="335842"/>
    <lineage>
        <taxon>Eukaryota</taxon>
        <taxon>Fungi</taxon>
        <taxon>Dikarya</taxon>
        <taxon>Ascomycota</taxon>
        <taxon>Pezizomycotina</taxon>
        <taxon>Sordariomycetes</taxon>
        <taxon>Xylariomycetidae</taxon>
        <taxon>Amphisphaeriales</taxon>
        <taxon>Apiosporaceae</taxon>
        <taxon>Apiospora</taxon>
    </lineage>
</organism>
<dbReference type="InterPro" id="IPR007568">
    <property type="entry name" value="RTA1"/>
</dbReference>
<evidence type="ECO:0000256" key="2">
    <source>
        <dbReference type="ARBA" id="ARBA00022692"/>
    </source>
</evidence>
<feature type="transmembrane region" description="Helical" evidence="6">
    <location>
        <begin position="141"/>
        <end position="161"/>
    </location>
</feature>
<comment type="subcellular location">
    <subcellularLocation>
        <location evidence="1">Membrane</location>
        <topology evidence="1">Multi-pass membrane protein</topology>
    </subcellularLocation>
</comment>
<evidence type="ECO:0000256" key="6">
    <source>
        <dbReference type="SAM" id="Phobius"/>
    </source>
</evidence>
<feature type="region of interest" description="Disordered" evidence="5">
    <location>
        <begin position="280"/>
        <end position="309"/>
    </location>
</feature>
<evidence type="ECO:0000256" key="5">
    <source>
        <dbReference type="SAM" id="MobiDB-lite"/>
    </source>
</evidence>
<dbReference type="PANTHER" id="PTHR31465">
    <property type="entry name" value="PROTEIN RTA1-RELATED"/>
    <property type="match status" value="1"/>
</dbReference>
<dbReference type="PANTHER" id="PTHR31465:SF11">
    <property type="entry name" value="DOMAIN PROTEIN, PUTATIVE (AFU_ORTHOLOGUE AFUA_3G10770)-RELATED"/>
    <property type="match status" value="1"/>
</dbReference>
<dbReference type="EMBL" id="JAQQWM010000007">
    <property type="protein sequence ID" value="KAK8057593.1"/>
    <property type="molecule type" value="Genomic_DNA"/>
</dbReference>
<feature type="transmembrane region" description="Helical" evidence="6">
    <location>
        <begin position="66"/>
        <end position="84"/>
    </location>
</feature>
<sequence>MGSKAEFLASLPEQIRNPNNCWVEKLPGVPYSAGYRPSLAAGVTFIILFFSAYAYHVAISITKKRWASIALAYGAFAELIGWAGRTWAAQCPYNQHAYLMQVVTLIIAPLFFTAALYMLLGQLIQIFGPESSMLSARMYTITFLSGNFVALIIQIVGGAMAASASRRGNSPTAGANTMIAGIVFQLATMVHRRRRHRGQGLPKKYYSVFTALCISLVCIMARNLFRAVELGGGWRGPLMLNENYFLAFDGFLMVLAVWIFIILDPARIVDENKDLLPPPAQIHKGSLEVEEGGRSSNEGKGRSVQQNAY</sequence>
<feature type="compositionally biased region" description="Basic and acidic residues" evidence="5">
    <location>
        <begin position="285"/>
        <end position="301"/>
    </location>
</feature>
<protein>
    <submittedName>
        <fullName evidence="7">Uncharacterized protein</fullName>
    </submittedName>
</protein>
<name>A0ABR1UFC1_9PEZI</name>
<accession>A0ABR1UFC1</accession>
<keyword evidence="4 6" id="KW-0472">Membrane</keyword>
<keyword evidence="8" id="KW-1185">Reference proteome</keyword>
<evidence type="ECO:0000256" key="4">
    <source>
        <dbReference type="ARBA" id="ARBA00023136"/>
    </source>
</evidence>
<evidence type="ECO:0000313" key="7">
    <source>
        <dbReference type="EMBL" id="KAK8057593.1"/>
    </source>
</evidence>
<proteinExistence type="predicted"/>
<feature type="transmembrane region" description="Helical" evidence="6">
    <location>
        <begin position="39"/>
        <end position="59"/>
    </location>
</feature>
<feature type="transmembrane region" description="Helical" evidence="6">
    <location>
        <begin position="96"/>
        <end position="120"/>
    </location>
</feature>
<dbReference type="Proteomes" id="UP001446871">
    <property type="component" value="Unassembled WGS sequence"/>
</dbReference>
<gene>
    <name evidence="7" type="ORF">PG996_011530</name>
</gene>
<feature type="transmembrane region" description="Helical" evidence="6">
    <location>
        <begin position="245"/>
        <end position="263"/>
    </location>
</feature>
<evidence type="ECO:0000313" key="8">
    <source>
        <dbReference type="Proteomes" id="UP001446871"/>
    </source>
</evidence>
<feature type="transmembrane region" description="Helical" evidence="6">
    <location>
        <begin position="205"/>
        <end position="225"/>
    </location>
</feature>
<feature type="transmembrane region" description="Helical" evidence="6">
    <location>
        <begin position="173"/>
        <end position="193"/>
    </location>
</feature>